<sequence length="291" mass="31967">MISLPDDPKPGVPRIHVPDEGPTISISEEDEHDHLPAPPQITVTTSPSINITSFTGPDASSSSLASSGSSAGASARHRAGLFCAGCGGGITGRIVSAMEKRWHPACFKCEKCGELLEHVSSFEHEGKAYCHLDYHEHFAPRCFHCETPIADSQFITLDDPSLPGGPRTYHELHFFCAECGDPFLDPSKATGAPRTGGGPKGDEEDEVGFTIWKGHPYCELCHVRLHLPKCKGCKKPIREVEPAVEVKRGKWHWSCFVCETCKKPFADGTFFERQDKAFCDGCYRILLRNEI</sequence>
<reference evidence="8 9" key="1">
    <citation type="journal article" date="2016" name="Mol. Biol. Evol.">
        <title>Comparative Genomics of Early-Diverging Mushroom-Forming Fungi Provides Insights into the Origins of Lignocellulose Decay Capabilities.</title>
        <authorList>
            <person name="Nagy L.G."/>
            <person name="Riley R."/>
            <person name="Tritt A."/>
            <person name="Adam C."/>
            <person name="Daum C."/>
            <person name="Floudas D."/>
            <person name="Sun H."/>
            <person name="Yadav J.S."/>
            <person name="Pangilinan J."/>
            <person name="Larsson K.H."/>
            <person name="Matsuura K."/>
            <person name="Barry K."/>
            <person name="Labutti K."/>
            <person name="Kuo R."/>
            <person name="Ohm R.A."/>
            <person name="Bhattacharya S.S."/>
            <person name="Shirouzu T."/>
            <person name="Yoshinaga Y."/>
            <person name="Martin F.M."/>
            <person name="Grigoriev I.V."/>
            <person name="Hibbett D.S."/>
        </authorList>
    </citation>
    <scope>NUCLEOTIDE SEQUENCE [LARGE SCALE GENOMIC DNA]</scope>
    <source>
        <strain evidence="8 9">TUFC12733</strain>
    </source>
</reference>
<keyword evidence="1 5" id="KW-0479">Metal-binding</keyword>
<dbReference type="SMART" id="SM00132">
    <property type="entry name" value="LIM"/>
    <property type="match status" value="3"/>
</dbReference>
<dbReference type="Proteomes" id="UP000076738">
    <property type="component" value="Unassembled WGS sequence"/>
</dbReference>
<dbReference type="PANTHER" id="PTHR24205">
    <property type="entry name" value="FOUR AND A HALF LIM DOMAINS PROTEIN"/>
    <property type="match status" value="1"/>
</dbReference>
<feature type="domain" description="LIM zinc-binding" evidence="7">
    <location>
        <begin position="228"/>
        <end position="289"/>
    </location>
</feature>
<feature type="domain" description="LIM zinc-binding" evidence="7">
    <location>
        <begin position="81"/>
        <end position="140"/>
    </location>
</feature>
<keyword evidence="3 5" id="KW-0862">Zinc</keyword>
<name>A0A167K236_CALVF</name>
<proteinExistence type="predicted"/>
<dbReference type="GO" id="GO:0003712">
    <property type="term" value="F:transcription coregulator activity"/>
    <property type="evidence" value="ECO:0007669"/>
    <property type="project" value="TreeGrafter"/>
</dbReference>
<gene>
    <name evidence="8" type="ORF">CALVIDRAFT_484570</name>
</gene>
<dbReference type="PROSITE" id="PS50023">
    <property type="entry name" value="LIM_DOMAIN_2"/>
    <property type="match status" value="2"/>
</dbReference>
<dbReference type="OrthoDB" id="15567at2759"/>
<feature type="compositionally biased region" description="Low complexity" evidence="6">
    <location>
        <begin position="59"/>
        <end position="70"/>
    </location>
</feature>
<organism evidence="8 9">
    <name type="scientific">Calocera viscosa (strain TUFC12733)</name>
    <dbReference type="NCBI Taxonomy" id="1330018"/>
    <lineage>
        <taxon>Eukaryota</taxon>
        <taxon>Fungi</taxon>
        <taxon>Dikarya</taxon>
        <taxon>Basidiomycota</taxon>
        <taxon>Agaricomycotina</taxon>
        <taxon>Dacrymycetes</taxon>
        <taxon>Dacrymycetales</taxon>
        <taxon>Dacrymycetaceae</taxon>
        <taxon>Calocera</taxon>
    </lineage>
</organism>
<dbReference type="PANTHER" id="PTHR24205:SF16">
    <property type="entry name" value="GH01042P-RELATED"/>
    <property type="match status" value="1"/>
</dbReference>
<keyword evidence="2" id="KW-0677">Repeat</keyword>
<evidence type="ECO:0000256" key="2">
    <source>
        <dbReference type="ARBA" id="ARBA00022737"/>
    </source>
</evidence>
<dbReference type="STRING" id="1330018.A0A167K236"/>
<dbReference type="InterPro" id="IPR001781">
    <property type="entry name" value="Znf_LIM"/>
</dbReference>
<dbReference type="EMBL" id="KV417296">
    <property type="protein sequence ID" value="KZO94178.1"/>
    <property type="molecule type" value="Genomic_DNA"/>
</dbReference>
<evidence type="ECO:0000313" key="8">
    <source>
        <dbReference type="EMBL" id="KZO94178.1"/>
    </source>
</evidence>
<evidence type="ECO:0000256" key="1">
    <source>
        <dbReference type="ARBA" id="ARBA00022723"/>
    </source>
</evidence>
<dbReference type="PROSITE" id="PS00478">
    <property type="entry name" value="LIM_DOMAIN_1"/>
    <property type="match status" value="2"/>
</dbReference>
<dbReference type="Pfam" id="PF00412">
    <property type="entry name" value="LIM"/>
    <property type="match status" value="2"/>
</dbReference>
<dbReference type="Gene3D" id="2.10.110.10">
    <property type="entry name" value="Cysteine Rich Protein"/>
    <property type="match status" value="3"/>
</dbReference>
<dbReference type="CDD" id="cd08368">
    <property type="entry name" value="LIM"/>
    <property type="match status" value="2"/>
</dbReference>
<evidence type="ECO:0000256" key="6">
    <source>
        <dbReference type="SAM" id="MobiDB-lite"/>
    </source>
</evidence>
<evidence type="ECO:0000259" key="7">
    <source>
        <dbReference type="PROSITE" id="PS50023"/>
    </source>
</evidence>
<dbReference type="GO" id="GO:0005634">
    <property type="term" value="C:nucleus"/>
    <property type="evidence" value="ECO:0007669"/>
    <property type="project" value="TreeGrafter"/>
</dbReference>
<dbReference type="AlphaFoldDB" id="A0A167K236"/>
<keyword evidence="9" id="KW-1185">Reference proteome</keyword>
<accession>A0A167K236</accession>
<dbReference type="GO" id="GO:0046872">
    <property type="term" value="F:metal ion binding"/>
    <property type="evidence" value="ECO:0007669"/>
    <property type="project" value="UniProtKB-KW"/>
</dbReference>
<dbReference type="SUPFAM" id="SSF57716">
    <property type="entry name" value="Glucocorticoid receptor-like (DNA-binding domain)"/>
    <property type="match status" value="4"/>
</dbReference>
<feature type="compositionally biased region" description="Polar residues" evidence="6">
    <location>
        <begin position="41"/>
        <end position="55"/>
    </location>
</feature>
<evidence type="ECO:0000256" key="5">
    <source>
        <dbReference type="PROSITE-ProRule" id="PRU00125"/>
    </source>
</evidence>
<evidence type="ECO:0000256" key="4">
    <source>
        <dbReference type="ARBA" id="ARBA00023038"/>
    </source>
</evidence>
<evidence type="ECO:0000256" key="3">
    <source>
        <dbReference type="ARBA" id="ARBA00022833"/>
    </source>
</evidence>
<protein>
    <submittedName>
        <fullName evidence="8">LIM-domain-containing protein</fullName>
    </submittedName>
</protein>
<dbReference type="GO" id="GO:0030695">
    <property type="term" value="F:GTPase regulator activity"/>
    <property type="evidence" value="ECO:0007669"/>
    <property type="project" value="UniProtKB-ARBA"/>
</dbReference>
<feature type="region of interest" description="Disordered" evidence="6">
    <location>
        <begin position="1"/>
        <end position="70"/>
    </location>
</feature>
<keyword evidence="4 5" id="KW-0440">LIM domain</keyword>
<evidence type="ECO:0000313" key="9">
    <source>
        <dbReference type="Proteomes" id="UP000076738"/>
    </source>
</evidence>